<evidence type="ECO:0000313" key="5">
    <source>
        <dbReference type="EMBL" id="MBW4564452.1"/>
    </source>
</evidence>
<dbReference type="GO" id="GO:0043158">
    <property type="term" value="P:heterocyst development"/>
    <property type="evidence" value="ECO:0007669"/>
    <property type="project" value="UniProtKB-KW"/>
</dbReference>
<keyword evidence="1 3" id="KW-0597">Phosphoprotein</keyword>
<dbReference type="PIRSF" id="PIRSF005897">
    <property type="entry name" value="RR_PatA"/>
    <property type="match status" value="1"/>
</dbReference>
<comment type="subcellular location">
    <subcellularLocation>
        <location evidence="2">Cell septum</location>
    </subcellularLocation>
</comment>
<comment type="function">
    <text evidence="2">Controls heterocyst pattern formation.</text>
</comment>
<comment type="caution">
    <text evidence="5">The sequence shown here is derived from an EMBL/GenBank/DDBJ whole genome shotgun (WGS) entry which is preliminary data.</text>
</comment>
<dbReference type="Proteomes" id="UP000715781">
    <property type="component" value="Unassembled WGS sequence"/>
</dbReference>
<dbReference type="Pfam" id="PF00072">
    <property type="entry name" value="Response_reg"/>
    <property type="match status" value="1"/>
</dbReference>
<dbReference type="PROSITE" id="PS50110">
    <property type="entry name" value="RESPONSE_REGULATORY"/>
    <property type="match status" value="1"/>
</dbReference>
<protein>
    <recommendedName>
        <fullName evidence="2">Protein PatA</fullName>
    </recommendedName>
</protein>
<dbReference type="AlphaFoldDB" id="A0A951UI77"/>
<proteinExistence type="evidence at transcript level"/>
<dbReference type="SMART" id="SM00448">
    <property type="entry name" value="REC"/>
    <property type="match status" value="1"/>
</dbReference>
<dbReference type="SUPFAM" id="SSF52172">
    <property type="entry name" value="CheY-like"/>
    <property type="match status" value="1"/>
</dbReference>
<name>A0A951UI77_9NOST</name>
<evidence type="ECO:0000256" key="1">
    <source>
        <dbReference type="ARBA" id="ARBA00022553"/>
    </source>
</evidence>
<dbReference type="InterPro" id="IPR050595">
    <property type="entry name" value="Bact_response_regulator"/>
</dbReference>
<dbReference type="InterPro" id="IPR011006">
    <property type="entry name" value="CheY-like_superfamily"/>
</dbReference>
<dbReference type="EMBL" id="JAHHHN010000022">
    <property type="protein sequence ID" value="MBW4564452.1"/>
    <property type="molecule type" value="Genomic_DNA"/>
</dbReference>
<feature type="domain" description="Response regulatory" evidence="4">
    <location>
        <begin position="276"/>
        <end position="392"/>
    </location>
</feature>
<dbReference type="InterPro" id="IPR025497">
    <property type="entry name" value="PatA-like_N"/>
</dbReference>
<accession>A0A951UI77</accession>
<dbReference type="PANTHER" id="PTHR44591:SF3">
    <property type="entry name" value="RESPONSE REGULATORY DOMAIN-CONTAINING PROTEIN"/>
    <property type="match status" value="1"/>
</dbReference>
<keyword evidence="2" id="KW-0902">Two-component regulatory system</keyword>
<dbReference type="GO" id="GO:0000160">
    <property type="term" value="P:phosphorelay signal transduction system"/>
    <property type="evidence" value="ECO:0007669"/>
    <property type="project" value="UniProtKB-KW"/>
</dbReference>
<sequence length="407" mass="47019">MQGNLNEIDIRSILQLIEWGQRTGQLLVEAHSFGNSAKFGREVNRHYHSFSGKQQSWLLFFLNGQIIYCQQGDSNLSRIDDYLRHYQGEMQLDHIQRTSLESAYNAEYSYLWALLEHNIINPKVARNIMHAIVHETLFDLLSLYEGSFIFHQNLALTPQLSALEIAPSVTKIAKQLQEWKQLYPHIQSPEQLPILADVVQLHSSLPAETVNKLKHWADGKTSLRQLARYLNRDILTVAKAMYPYVQQGWLKLVYSITNNYDTPTQECEGESRDKARIVCIDDAMSIGETIESILQPRGYEVLTLTNPLEALSFIFQFKPDMILCDITMPELDGYEICSMLRHSRAFRLIPIIMLSDQDQFIDRVKARMAGTTDYLTKPFADAELITLVEKYINIEPFMCTQKRYKTC</sequence>
<evidence type="ECO:0000256" key="2">
    <source>
        <dbReference type="PIRNR" id="PIRNR005897"/>
    </source>
</evidence>
<evidence type="ECO:0000259" key="4">
    <source>
        <dbReference type="PROSITE" id="PS50110"/>
    </source>
</evidence>
<dbReference type="GO" id="GO:0030428">
    <property type="term" value="C:cell septum"/>
    <property type="evidence" value="ECO:0007669"/>
    <property type="project" value="UniProtKB-SubCell"/>
</dbReference>
<keyword evidence="2" id="KW-0364">Heterocyst</keyword>
<gene>
    <name evidence="5" type="ORF">KME32_25605</name>
</gene>
<dbReference type="Gene3D" id="3.40.50.2300">
    <property type="match status" value="1"/>
</dbReference>
<reference evidence="5" key="1">
    <citation type="submission" date="2021-05" db="EMBL/GenBank/DDBJ databases">
        <authorList>
            <person name="Pietrasiak N."/>
            <person name="Ward R."/>
            <person name="Stajich J.E."/>
            <person name="Kurbessoian T."/>
        </authorList>
    </citation>
    <scope>NUCLEOTIDE SEQUENCE</scope>
    <source>
        <strain evidence="5">JT2-VF2</strain>
    </source>
</reference>
<dbReference type="PANTHER" id="PTHR44591">
    <property type="entry name" value="STRESS RESPONSE REGULATOR PROTEIN 1"/>
    <property type="match status" value="1"/>
</dbReference>
<comment type="induction">
    <text evidence="2">By nitrogen starvation.</text>
</comment>
<reference evidence="5" key="2">
    <citation type="journal article" date="2022" name="Microbiol. Resour. Announc.">
        <title>Metagenome Sequencing to Explore Phylogenomics of Terrestrial Cyanobacteria.</title>
        <authorList>
            <person name="Ward R.D."/>
            <person name="Stajich J.E."/>
            <person name="Johansen J.R."/>
            <person name="Huntemann M."/>
            <person name="Clum A."/>
            <person name="Foster B."/>
            <person name="Foster B."/>
            <person name="Roux S."/>
            <person name="Palaniappan K."/>
            <person name="Varghese N."/>
            <person name="Mukherjee S."/>
            <person name="Reddy T.B.K."/>
            <person name="Daum C."/>
            <person name="Copeland A."/>
            <person name="Chen I.A."/>
            <person name="Ivanova N.N."/>
            <person name="Kyrpides N.C."/>
            <person name="Shapiro N."/>
            <person name="Eloe-Fadrosh E.A."/>
            <person name="Pietrasiak N."/>
        </authorList>
    </citation>
    <scope>NUCLEOTIDE SEQUENCE</scope>
    <source>
        <strain evidence="5">JT2-VF2</strain>
    </source>
</reference>
<dbReference type="InterPro" id="IPR024186">
    <property type="entry name" value="Sig_transdc_resp-reg_PatA"/>
</dbReference>
<dbReference type="InterPro" id="IPR001789">
    <property type="entry name" value="Sig_transdc_resp-reg_receiver"/>
</dbReference>
<feature type="modified residue" description="4-aspartylphosphate" evidence="3">
    <location>
        <position position="325"/>
    </location>
</feature>
<dbReference type="Pfam" id="PF14332">
    <property type="entry name" value="DUF4388"/>
    <property type="match status" value="1"/>
</dbReference>
<evidence type="ECO:0000256" key="3">
    <source>
        <dbReference type="PROSITE-ProRule" id="PRU00169"/>
    </source>
</evidence>
<evidence type="ECO:0000313" key="6">
    <source>
        <dbReference type="Proteomes" id="UP000715781"/>
    </source>
</evidence>
<organism evidence="5 6">
    <name type="scientific">Mojavia pulchra JT2-VF2</name>
    <dbReference type="NCBI Taxonomy" id="287848"/>
    <lineage>
        <taxon>Bacteria</taxon>
        <taxon>Bacillati</taxon>
        <taxon>Cyanobacteriota</taxon>
        <taxon>Cyanophyceae</taxon>
        <taxon>Nostocales</taxon>
        <taxon>Nostocaceae</taxon>
    </lineage>
</organism>